<dbReference type="Proteomes" id="UP000266328">
    <property type="component" value="Unassembled WGS sequence"/>
</dbReference>
<dbReference type="PANTHER" id="PTHR30309">
    <property type="entry name" value="INNER MEMBRANE PROTEIN YGIH"/>
    <property type="match status" value="1"/>
</dbReference>
<reference evidence="11 12" key="1">
    <citation type="submission" date="2018-09" db="EMBL/GenBank/DDBJ databases">
        <title>Discovery and Ecogenomic Context for Candidatus Cryosericales, a Global Caldiserica Order Active in Thawing Permafrost.</title>
        <authorList>
            <person name="Martinez M.A."/>
            <person name="Woodcroft B.J."/>
            <person name="Ignacio Espinoza J.C."/>
            <person name="Zayed A."/>
            <person name="Singleton C.M."/>
            <person name="Boyd J."/>
            <person name="Li Y.-F."/>
            <person name="Purvine S."/>
            <person name="Maughan H."/>
            <person name="Hodgkins S.B."/>
            <person name="Anderson D."/>
            <person name="Sederholm M."/>
            <person name="Temperton B."/>
            <person name="Saleska S.R."/>
            <person name="Tyson G.W."/>
            <person name="Rich V.I."/>
        </authorList>
    </citation>
    <scope>NUCLEOTIDE SEQUENCE [LARGE SCALE GENOMIC DNA]</scope>
    <source>
        <strain evidence="11 12">SMC7</strain>
    </source>
</reference>
<feature type="transmembrane region" description="Helical" evidence="10">
    <location>
        <begin position="89"/>
        <end position="109"/>
    </location>
</feature>
<dbReference type="RefSeq" id="WP_119089051.1">
    <property type="nucleotide sequence ID" value="NZ_QXIS01000023.1"/>
</dbReference>
<evidence type="ECO:0000256" key="7">
    <source>
        <dbReference type="ARBA" id="ARBA00023136"/>
    </source>
</evidence>
<feature type="transmembrane region" description="Helical" evidence="10">
    <location>
        <begin position="171"/>
        <end position="188"/>
    </location>
</feature>
<dbReference type="UniPathway" id="UPA00085"/>
<keyword evidence="9 10" id="KW-1208">Phospholipid metabolism</keyword>
<feature type="transmembrane region" description="Helical" evidence="10">
    <location>
        <begin position="115"/>
        <end position="140"/>
    </location>
</feature>
<comment type="pathway">
    <text evidence="10">Lipid metabolism; phospholipid metabolism.</text>
</comment>
<accession>A0A398D3U1</accession>
<dbReference type="EC" id="2.3.1.275" evidence="10"/>
<protein>
    <recommendedName>
        <fullName evidence="10">Glycerol-3-phosphate acyltransferase</fullName>
    </recommendedName>
    <alternativeName>
        <fullName evidence="10">Acyl-PO4 G3P acyltransferase</fullName>
    </alternativeName>
    <alternativeName>
        <fullName evidence="10">Acyl-phosphate--glycerol-3-phosphate acyltransferase</fullName>
    </alternativeName>
    <alternativeName>
        <fullName evidence="10">G3P acyltransferase</fullName>
        <shortName evidence="10">GPAT</shortName>
        <ecNumber evidence="10">2.3.1.275</ecNumber>
    </alternativeName>
    <alternativeName>
        <fullName evidence="10">Lysophosphatidic acid synthase</fullName>
        <shortName evidence="10">LPA synthase</shortName>
    </alternativeName>
</protein>
<proteinExistence type="inferred from homology"/>
<comment type="function">
    <text evidence="10">Catalyzes the transfer of an acyl group from acyl-phosphate (acyl-PO(4)) to glycerol-3-phosphate (G3P) to form lysophosphatidic acid (LPA). This enzyme utilizes acyl-phosphate as fatty acyl donor, but not acyl-CoA or acyl-ACP.</text>
</comment>
<dbReference type="OrthoDB" id="9777124at2"/>
<sequence length="209" mass="22773">MNTFNFILSDLAVFAVAYVVGSVPFSYIFAKMIKGVDITKVGSRNMGATNVLRTAGPLPAAFAFAGDFLKPVLLLLVLIRFFPVISRETLFVAAVVVVLGHDFSVLAGFKGGKGVATTFGVVFVLSWPVALVELGIWLVVMVLRNTVSLASVAVFATLPVVALLLRQPPKLVLIYTLLAVLGIVRHVANIRRLRAGEEPKLEWSYFRRR</sequence>
<keyword evidence="4 10" id="KW-0812">Transmembrane</keyword>
<comment type="subunit">
    <text evidence="10">Probably interacts with PlsX.</text>
</comment>
<evidence type="ECO:0000313" key="12">
    <source>
        <dbReference type="Proteomes" id="UP000266328"/>
    </source>
</evidence>
<comment type="similarity">
    <text evidence="10">Belongs to the PlsY family.</text>
</comment>
<dbReference type="AlphaFoldDB" id="A0A398D3U1"/>
<keyword evidence="6 10" id="KW-0443">Lipid metabolism</keyword>
<comment type="caution">
    <text evidence="11">The sequence shown here is derived from an EMBL/GenBank/DDBJ whole genome shotgun (WGS) entry which is preliminary data.</text>
</comment>
<evidence type="ECO:0000256" key="8">
    <source>
        <dbReference type="ARBA" id="ARBA00023209"/>
    </source>
</evidence>
<dbReference type="Pfam" id="PF02660">
    <property type="entry name" value="G3P_acyltransf"/>
    <property type="match status" value="1"/>
</dbReference>
<gene>
    <name evidence="10 11" type="primary">plsY</name>
    <name evidence="11" type="ORF">SMC7_03915</name>
</gene>
<dbReference type="GO" id="GO:0043772">
    <property type="term" value="F:acyl-phosphate glycerol-3-phosphate acyltransferase activity"/>
    <property type="evidence" value="ECO:0007669"/>
    <property type="project" value="UniProtKB-UniRule"/>
</dbReference>
<comment type="subcellular location">
    <subcellularLocation>
        <location evidence="10">Cell membrane</location>
        <topology evidence="10">Multi-pass membrane protein</topology>
    </subcellularLocation>
</comment>
<dbReference type="SMART" id="SM01207">
    <property type="entry name" value="G3P_acyltransf"/>
    <property type="match status" value="1"/>
</dbReference>
<evidence type="ECO:0000256" key="5">
    <source>
        <dbReference type="ARBA" id="ARBA00022989"/>
    </source>
</evidence>
<name>A0A398D3U1_9BACT</name>
<keyword evidence="11" id="KW-0012">Acyltransferase</keyword>
<evidence type="ECO:0000256" key="10">
    <source>
        <dbReference type="HAMAP-Rule" id="MF_01043"/>
    </source>
</evidence>
<feature type="transmembrane region" description="Helical" evidence="10">
    <location>
        <begin position="60"/>
        <end position="82"/>
    </location>
</feature>
<keyword evidence="12" id="KW-1185">Reference proteome</keyword>
<keyword evidence="2 10" id="KW-0444">Lipid biosynthesis</keyword>
<dbReference type="GO" id="GO:0008654">
    <property type="term" value="P:phospholipid biosynthetic process"/>
    <property type="evidence" value="ECO:0007669"/>
    <property type="project" value="UniProtKB-UniRule"/>
</dbReference>
<feature type="transmembrane region" description="Helical" evidence="10">
    <location>
        <begin position="147"/>
        <end position="165"/>
    </location>
</feature>
<organism evidence="11 12">
    <name type="scientific">Candidatus Cryosericum terrychapinii</name>
    <dbReference type="NCBI Taxonomy" id="2290919"/>
    <lineage>
        <taxon>Bacteria</taxon>
        <taxon>Pseudomonadati</taxon>
        <taxon>Caldisericota/Cryosericota group</taxon>
        <taxon>Candidatus Cryosericota</taxon>
        <taxon>Candidatus Cryosericia</taxon>
        <taxon>Candidatus Cryosericales</taxon>
        <taxon>Candidatus Cryosericaceae</taxon>
        <taxon>Candidatus Cryosericum</taxon>
    </lineage>
</organism>
<evidence type="ECO:0000256" key="9">
    <source>
        <dbReference type="ARBA" id="ARBA00023264"/>
    </source>
</evidence>
<evidence type="ECO:0000313" key="11">
    <source>
        <dbReference type="EMBL" id="RIE06131.1"/>
    </source>
</evidence>
<dbReference type="NCBIfam" id="TIGR00023">
    <property type="entry name" value="glycerol-3-phosphate 1-O-acyltransferase PlsY"/>
    <property type="match status" value="1"/>
</dbReference>
<feature type="transmembrane region" description="Helical" evidence="10">
    <location>
        <begin position="7"/>
        <end position="30"/>
    </location>
</feature>
<keyword evidence="5 10" id="KW-1133">Transmembrane helix</keyword>
<keyword evidence="7 10" id="KW-0472">Membrane</keyword>
<dbReference type="InterPro" id="IPR003811">
    <property type="entry name" value="G3P_acylTferase_PlsY"/>
</dbReference>
<dbReference type="PANTHER" id="PTHR30309:SF0">
    <property type="entry name" value="GLYCEROL-3-PHOSPHATE ACYLTRANSFERASE-RELATED"/>
    <property type="match status" value="1"/>
</dbReference>
<comment type="catalytic activity">
    <reaction evidence="10">
        <text>an acyl phosphate + sn-glycerol 3-phosphate = a 1-acyl-sn-glycero-3-phosphate + phosphate</text>
        <dbReference type="Rhea" id="RHEA:34075"/>
        <dbReference type="ChEBI" id="CHEBI:43474"/>
        <dbReference type="ChEBI" id="CHEBI:57597"/>
        <dbReference type="ChEBI" id="CHEBI:57970"/>
        <dbReference type="ChEBI" id="CHEBI:59918"/>
        <dbReference type="EC" id="2.3.1.275"/>
    </reaction>
</comment>
<evidence type="ECO:0000256" key="4">
    <source>
        <dbReference type="ARBA" id="ARBA00022692"/>
    </source>
</evidence>
<evidence type="ECO:0000256" key="1">
    <source>
        <dbReference type="ARBA" id="ARBA00022475"/>
    </source>
</evidence>
<dbReference type="EMBL" id="QXIS01000023">
    <property type="protein sequence ID" value="RIE06131.1"/>
    <property type="molecule type" value="Genomic_DNA"/>
</dbReference>
<keyword evidence="3 10" id="KW-0808">Transferase</keyword>
<dbReference type="GO" id="GO:0005886">
    <property type="term" value="C:plasma membrane"/>
    <property type="evidence" value="ECO:0007669"/>
    <property type="project" value="UniProtKB-SubCell"/>
</dbReference>
<evidence type="ECO:0000256" key="3">
    <source>
        <dbReference type="ARBA" id="ARBA00022679"/>
    </source>
</evidence>
<keyword evidence="1 10" id="KW-1003">Cell membrane</keyword>
<keyword evidence="8 10" id="KW-0594">Phospholipid biosynthesis</keyword>
<evidence type="ECO:0000256" key="6">
    <source>
        <dbReference type="ARBA" id="ARBA00023098"/>
    </source>
</evidence>
<dbReference type="HAMAP" id="MF_01043">
    <property type="entry name" value="PlsY"/>
    <property type="match status" value="1"/>
</dbReference>
<evidence type="ECO:0000256" key="2">
    <source>
        <dbReference type="ARBA" id="ARBA00022516"/>
    </source>
</evidence>